<comment type="caution">
    <text evidence="1">The sequence shown here is derived from an EMBL/GenBank/DDBJ whole genome shotgun (WGS) entry which is preliminary data.</text>
</comment>
<name>A0ABD1ZMI7_9MARC</name>
<proteinExistence type="predicted"/>
<organism evidence="1 2">
    <name type="scientific">Riccia fluitans</name>
    <dbReference type="NCBI Taxonomy" id="41844"/>
    <lineage>
        <taxon>Eukaryota</taxon>
        <taxon>Viridiplantae</taxon>
        <taxon>Streptophyta</taxon>
        <taxon>Embryophyta</taxon>
        <taxon>Marchantiophyta</taxon>
        <taxon>Marchantiopsida</taxon>
        <taxon>Marchantiidae</taxon>
        <taxon>Marchantiales</taxon>
        <taxon>Ricciaceae</taxon>
        <taxon>Riccia</taxon>
    </lineage>
</organism>
<sequence length="166" mass="19073">MASTTDEFILNHSLMLSEPENYSSWKLTMRMVLVEKDLWGVISDSEKLDAFPDEDDEDTIKHNKKQSSVLIHIRLIVKENIRPIQELCDTAKEAWEKLAARFDNVSKSRVAKLKNDMHSIKIEEGESLLEHLSKIDLMYAKLSRARVKYTDEDKVAISSTSTFSPT</sequence>
<accession>A0ABD1ZMI7</accession>
<gene>
    <name evidence="1" type="ORF">R1flu_019447</name>
</gene>
<dbReference type="PANTHER" id="PTHR35317">
    <property type="entry name" value="OS04G0629600 PROTEIN"/>
    <property type="match status" value="1"/>
</dbReference>
<dbReference type="Proteomes" id="UP001605036">
    <property type="component" value="Unassembled WGS sequence"/>
</dbReference>
<reference evidence="1 2" key="1">
    <citation type="submission" date="2024-09" db="EMBL/GenBank/DDBJ databases">
        <title>Chromosome-scale assembly of Riccia fluitans.</title>
        <authorList>
            <person name="Paukszto L."/>
            <person name="Sawicki J."/>
            <person name="Karawczyk K."/>
            <person name="Piernik-Szablinska J."/>
            <person name="Szczecinska M."/>
            <person name="Mazdziarz M."/>
        </authorList>
    </citation>
    <scope>NUCLEOTIDE SEQUENCE [LARGE SCALE GENOMIC DNA]</scope>
    <source>
        <strain evidence="1">Rf_01</strain>
        <tissue evidence="1">Aerial parts of the thallus</tissue>
    </source>
</reference>
<evidence type="ECO:0000313" key="1">
    <source>
        <dbReference type="EMBL" id="KAL2651319.1"/>
    </source>
</evidence>
<protein>
    <recommendedName>
        <fullName evidence="3">DUF4219 domain-containing protein</fullName>
    </recommendedName>
</protein>
<dbReference type="PANTHER" id="PTHR35317:SF40">
    <property type="entry name" value="CCHC-TYPE DOMAIN-CONTAINING PROTEIN"/>
    <property type="match status" value="1"/>
</dbReference>
<dbReference type="Pfam" id="PF14223">
    <property type="entry name" value="Retrotran_gag_2"/>
    <property type="match status" value="1"/>
</dbReference>
<evidence type="ECO:0008006" key="3">
    <source>
        <dbReference type="Google" id="ProtNLM"/>
    </source>
</evidence>
<keyword evidence="2" id="KW-1185">Reference proteome</keyword>
<dbReference type="EMBL" id="JBHFFA010000001">
    <property type="protein sequence ID" value="KAL2651319.1"/>
    <property type="molecule type" value="Genomic_DNA"/>
</dbReference>
<dbReference type="AlphaFoldDB" id="A0ABD1ZMI7"/>
<evidence type="ECO:0000313" key="2">
    <source>
        <dbReference type="Proteomes" id="UP001605036"/>
    </source>
</evidence>